<dbReference type="Gene3D" id="3.40.50.10810">
    <property type="entry name" value="Tandem AAA-ATPase domain"/>
    <property type="match status" value="1"/>
</dbReference>
<dbReference type="InterPro" id="IPR017907">
    <property type="entry name" value="Znf_RING_CS"/>
</dbReference>
<dbReference type="SUPFAM" id="SSF52540">
    <property type="entry name" value="P-loop containing nucleoside triphosphate hydrolases"/>
    <property type="match status" value="2"/>
</dbReference>
<evidence type="ECO:0000256" key="6">
    <source>
        <dbReference type="ARBA" id="ARBA00022840"/>
    </source>
</evidence>
<dbReference type="InterPro" id="IPR000330">
    <property type="entry name" value="SNF2_N"/>
</dbReference>
<dbReference type="AlphaFoldDB" id="A0AAD9S9U7"/>
<dbReference type="InterPro" id="IPR027417">
    <property type="entry name" value="P-loop_NTPase"/>
</dbReference>
<evidence type="ECO:0000256" key="1">
    <source>
        <dbReference type="ARBA" id="ARBA00022723"/>
    </source>
</evidence>
<dbReference type="PANTHER" id="PTHR45626">
    <property type="entry name" value="TRANSCRIPTION TERMINATION FACTOR 2-RELATED"/>
    <property type="match status" value="1"/>
</dbReference>
<dbReference type="InterPro" id="IPR038718">
    <property type="entry name" value="SNF2-like_sf"/>
</dbReference>
<evidence type="ECO:0000256" key="7">
    <source>
        <dbReference type="PROSITE-ProRule" id="PRU00175"/>
    </source>
</evidence>
<accession>A0AAD9S9U7</accession>
<feature type="chain" id="PRO_5042217400" evidence="8">
    <location>
        <begin position="19"/>
        <end position="536"/>
    </location>
</feature>
<dbReference type="CDD" id="cd18008">
    <property type="entry name" value="DEXDc_SHPRH-like"/>
    <property type="match status" value="1"/>
</dbReference>
<feature type="signal peptide" evidence="8">
    <location>
        <begin position="1"/>
        <end position="18"/>
    </location>
</feature>
<reference evidence="11" key="1">
    <citation type="submission" date="2023-06" db="EMBL/GenBank/DDBJ databases">
        <authorList>
            <person name="Noh H."/>
        </authorList>
    </citation>
    <scope>NUCLEOTIDE SEQUENCE</scope>
    <source>
        <strain evidence="11">DUCC20226</strain>
    </source>
</reference>
<evidence type="ECO:0000259" key="10">
    <source>
        <dbReference type="PROSITE" id="PS51194"/>
    </source>
</evidence>
<dbReference type="InterPro" id="IPR049730">
    <property type="entry name" value="SNF2/RAD54-like_C"/>
</dbReference>
<dbReference type="GO" id="GO:0005524">
    <property type="term" value="F:ATP binding"/>
    <property type="evidence" value="ECO:0007669"/>
    <property type="project" value="UniProtKB-KW"/>
</dbReference>
<keyword evidence="1" id="KW-0479">Metal-binding</keyword>
<dbReference type="Pfam" id="PF00271">
    <property type="entry name" value="Helicase_C"/>
    <property type="match status" value="1"/>
</dbReference>
<dbReference type="InterPro" id="IPR001650">
    <property type="entry name" value="Helicase_C-like"/>
</dbReference>
<dbReference type="GO" id="GO:0008270">
    <property type="term" value="F:zinc ion binding"/>
    <property type="evidence" value="ECO:0007669"/>
    <property type="project" value="UniProtKB-KW"/>
</dbReference>
<dbReference type="PANTHER" id="PTHR45626:SF52">
    <property type="entry name" value="SINGLE-STRANDED DNA-DEPENDENT ATPASE (EUROFUNG)"/>
    <property type="match status" value="1"/>
</dbReference>
<dbReference type="SUPFAM" id="SSF57850">
    <property type="entry name" value="RING/U-box"/>
    <property type="match status" value="1"/>
</dbReference>
<organism evidence="11 12">
    <name type="scientific">Phomopsis amygdali</name>
    <name type="common">Fusicoccum amygdali</name>
    <dbReference type="NCBI Taxonomy" id="1214568"/>
    <lineage>
        <taxon>Eukaryota</taxon>
        <taxon>Fungi</taxon>
        <taxon>Dikarya</taxon>
        <taxon>Ascomycota</taxon>
        <taxon>Pezizomycotina</taxon>
        <taxon>Sordariomycetes</taxon>
        <taxon>Sordariomycetidae</taxon>
        <taxon>Diaporthales</taxon>
        <taxon>Diaporthaceae</taxon>
        <taxon>Diaporthe</taxon>
    </lineage>
</organism>
<evidence type="ECO:0000256" key="3">
    <source>
        <dbReference type="ARBA" id="ARBA00022771"/>
    </source>
</evidence>
<evidence type="ECO:0000313" key="12">
    <source>
        <dbReference type="Proteomes" id="UP001265746"/>
    </source>
</evidence>
<dbReference type="EMBL" id="JAUJFL010000005">
    <property type="protein sequence ID" value="KAK2602262.1"/>
    <property type="molecule type" value="Genomic_DNA"/>
</dbReference>
<sequence length="536" mass="60563">MGMGKTLTTLALIEATSAEATSWASQPPRTETDYHRELPRIKSTLIIVPSTSVAYYGKDRDANSDAYFDSDVVFTTYHTVAASINLPNNLIVPIQWFRIVLDEGRYKFPVLVGDLSFDSTQVTTLFQAASQLSARFRWCLTGTPIQNRLEDVGSLLSFLRVPHLENKAVFQKYVILPFEEDPEEACRKFAFLLDCICLRRPQTLLYLPKMVETVRYLDLSPSEQQQYRNTMQAMSKMLQRKAGQGPGKKITFGLFQAQLQLRLLCNHGTFQKRITDTIDRDTQAESEDIMYSLGRQADDSCSICSIQISIFDTVGRSRTRQFKCGHRVCQECALDSTIMGTTTTTQCQLCGSEATSDTASHPANPSIGRRNESNRIEAYFHTSGHSSKMVALMHDLDSNRGSGKSIVFSSWTRTLDLIVIHLDRLKLPYVRIDGSQSSSQRQYNLDRFTSYHWIPILLMSTGVGAVGLNLTAANRVYIVEPQWNPSIESQAIGRISRIGQERTVYVTRYLIRGTVEMKMYSQQVRKIELARIGLKS</sequence>
<dbReference type="GO" id="GO:0006281">
    <property type="term" value="P:DNA repair"/>
    <property type="evidence" value="ECO:0007669"/>
    <property type="project" value="TreeGrafter"/>
</dbReference>
<feature type="domain" description="RING-type" evidence="9">
    <location>
        <begin position="301"/>
        <end position="350"/>
    </location>
</feature>
<comment type="caution">
    <text evidence="11">The sequence shown here is derived from an EMBL/GenBank/DDBJ whole genome shotgun (WGS) entry which is preliminary data.</text>
</comment>
<dbReference type="Gene3D" id="3.40.50.300">
    <property type="entry name" value="P-loop containing nucleotide triphosphate hydrolases"/>
    <property type="match status" value="1"/>
</dbReference>
<dbReference type="SMART" id="SM00490">
    <property type="entry name" value="HELICc"/>
    <property type="match status" value="1"/>
</dbReference>
<keyword evidence="12" id="KW-1185">Reference proteome</keyword>
<protein>
    <submittedName>
        <fullName evidence="11">Uncharacterized protein</fullName>
    </submittedName>
</protein>
<keyword evidence="3 7" id="KW-0863">Zinc-finger</keyword>
<dbReference type="SMART" id="SM00184">
    <property type="entry name" value="RING"/>
    <property type="match status" value="1"/>
</dbReference>
<dbReference type="Pfam" id="PF00176">
    <property type="entry name" value="SNF2-rel_dom"/>
    <property type="match status" value="1"/>
</dbReference>
<dbReference type="PROSITE" id="PS51194">
    <property type="entry name" value="HELICASE_CTER"/>
    <property type="match status" value="1"/>
</dbReference>
<feature type="domain" description="Helicase C-terminal" evidence="10">
    <location>
        <begin position="388"/>
        <end position="536"/>
    </location>
</feature>
<dbReference type="CDD" id="cd18793">
    <property type="entry name" value="SF2_C_SNF"/>
    <property type="match status" value="1"/>
</dbReference>
<dbReference type="GO" id="GO:0008094">
    <property type="term" value="F:ATP-dependent activity, acting on DNA"/>
    <property type="evidence" value="ECO:0007669"/>
    <property type="project" value="TreeGrafter"/>
</dbReference>
<dbReference type="PROSITE" id="PS50089">
    <property type="entry name" value="ZF_RING_2"/>
    <property type="match status" value="1"/>
</dbReference>
<gene>
    <name evidence="11" type="ORF">N8I77_008811</name>
</gene>
<dbReference type="InterPro" id="IPR050628">
    <property type="entry name" value="SNF2_RAD54_helicase_TF"/>
</dbReference>
<evidence type="ECO:0000256" key="2">
    <source>
        <dbReference type="ARBA" id="ARBA00022741"/>
    </source>
</evidence>
<name>A0AAD9S9U7_PHOAM</name>
<dbReference type="Proteomes" id="UP001265746">
    <property type="component" value="Unassembled WGS sequence"/>
</dbReference>
<keyword evidence="5" id="KW-0862">Zinc</keyword>
<proteinExistence type="predicted"/>
<evidence type="ECO:0000259" key="9">
    <source>
        <dbReference type="PROSITE" id="PS50089"/>
    </source>
</evidence>
<keyword evidence="8" id="KW-0732">Signal</keyword>
<evidence type="ECO:0000256" key="4">
    <source>
        <dbReference type="ARBA" id="ARBA00022801"/>
    </source>
</evidence>
<evidence type="ECO:0000313" key="11">
    <source>
        <dbReference type="EMBL" id="KAK2602262.1"/>
    </source>
</evidence>
<keyword evidence="2" id="KW-0547">Nucleotide-binding</keyword>
<keyword evidence="4" id="KW-0378">Hydrolase</keyword>
<dbReference type="PROSITE" id="PS00518">
    <property type="entry name" value="ZF_RING_1"/>
    <property type="match status" value="1"/>
</dbReference>
<dbReference type="GO" id="GO:0005634">
    <property type="term" value="C:nucleus"/>
    <property type="evidence" value="ECO:0007669"/>
    <property type="project" value="TreeGrafter"/>
</dbReference>
<evidence type="ECO:0000256" key="5">
    <source>
        <dbReference type="ARBA" id="ARBA00022833"/>
    </source>
</evidence>
<dbReference type="GO" id="GO:0016787">
    <property type="term" value="F:hydrolase activity"/>
    <property type="evidence" value="ECO:0007669"/>
    <property type="project" value="UniProtKB-KW"/>
</dbReference>
<evidence type="ECO:0000256" key="8">
    <source>
        <dbReference type="SAM" id="SignalP"/>
    </source>
</evidence>
<keyword evidence="6" id="KW-0067">ATP-binding</keyword>
<dbReference type="InterPro" id="IPR001841">
    <property type="entry name" value="Znf_RING"/>
</dbReference>